<dbReference type="AlphaFoldDB" id="A0AAV4SCD0"/>
<sequence>MREFFISQSGARYFDIIVFNSTKEITRNRRSTGIGQLPTNHKQAIIESTTRSIKQASLPLVNLLQDTFDIIALNSTKAINRDRSTANKSQASNYRKYCKKYQASKSFISQSDARYFDIIALNSTKAIKRNRLTTNKSQASNYRKYCKKYKASKSSISQSDARYFDIIVFNSTKAINGIQQITNKHISKILQEVSSKQVFH</sequence>
<proteinExistence type="predicted"/>
<accession>A0AAV4SCD0</accession>
<dbReference type="Proteomes" id="UP001054945">
    <property type="component" value="Unassembled WGS sequence"/>
</dbReference>
<protein>
    <recommendedName>
        <fullName evidence="3">(d)CMP kinase</fullName>
    </recommendedName>
</protein>
<organism evidence="1 2">
    <name type="scientific">Caerostris extrusa</name>
    <name type="common">Bark spider</name>
    <name type="synonym">Caerostris bankana</name>
    <dbReference type="NCBI Taxonomy" id="172846"/>
    <lineage>
        <taxon>Eukaryota</taxon>
        <taxon>Metazoa</taxon>
        <taxon>Ecdysozoa</taxon>
        <taxon>Arthropoda</taxon>
        <taxon>Chelicerata</taxon>
        <taxon>Arachnida</taxon>
        <taxon>Araneae</taxon>
        <taxon>Araneomorphae</taxon>
        <taxon>Entelegynae</taxon>
        <taxon>Araneoidea</taxon>
        <taxon>Araneidae</taxon>
        <taxon>Caerostris</taxon>
    </lineage>
</organism>
<dbReference type="EMBL" id="BPLR01009459">
    <property type="protein sequence ID" value="GIY32123.1"/>
    <property type="molecule type" value="Genomic_DNA"/>
</dbReference>
<gene>
    <name evidence="1" type="ORF">CEXT_667891</name>
</gene>
<reference evidence="1 2" key="1">
    <citation type="submission" date="2021-06" db="EMBL/GenBank/DDBJ databases">
        <title>Caerostris extrusa draft genome.</title>
        <authorList>
            <person name="Kono N."/>
            <person name="Arakawa K."/>
        </authorList>
    </citation>
    <scope>NUCLEOTIDE SEQUENCE [LARGE SCALE GENOMIC DNA]</scope>
</reference>
<comment type="caution">
    <text evidence="1">The sequence shown here is derived from an EMBL/GenBank/DDBJ whole genome shotgun (WGS) entry which is preliminary data.</text>
</comment>
<keyword evidence="2" id="KW-1185">Reference proteome</keyword>
<evidence type="ECO:0000313" key="1">
    <source>
        <dbReference type="EMBL" id="GIY32123.1"/>
    </source>
</evidence>
<evidence type="ECO:0008006" key="3">
    <source>
        <dbReference type="Google" id="ProtNLM"/>
    </source>
</evidence>
<name>A0AAV4SCD0_CAEEX</name>
<evidence type="ECO:0000313" key="2">
    <source>
        <dbReference type="Proteomes" id="UP001054945"/>
    </source>
</evidence>